<evidence type="ECO:0000313" key="1">
    <source>
        <dbReference type="EnsemblPlants" id="PGSC0003DMT400022988"/>
    </source>
</evidence>
<dbReference type="InParanoid" id="M1AHJ8"/>
<dbReference type="HOGENOM" id="CLU_2927216_0_0_1"/>
<protein>
    <submittedName>
        <fullName evidence="1">Uncharacterized protein</fullName>
    </submittedName>
</protein>
<keyword evidence="2" id="KW-1185">Reference proteome</keyword>
<dbReference type="Gramene" id="PGSC0003DMT400022988">
    <property type="protein sequence ID" value="PGSC0003DMT400022988"/>
    <property type="gene ID" value="PGSC0003DMG400008902"/>
</dbReference>
<evidence type="ECO:0000313" key="2">
    <source>
        <dbReference type="Proteomes" id="UP000011115"/>
    </source>
</evidence>
<dbReference type="STRING" id="4113.M1AHJ8"/>
<dbReference type="PaxDb" id="4113-PGSC0003DMT400022988"/>
<dbReference type="EnsemblPlants" id="PGSC0003DMT400022988">
    <property type="protein sequence ID" value="PGSC0003DMT400022988"/>
    <property type="gene ID" value="PGSC0003DMG400008902"/>
</dbReference>
<sequence length="61" mass="7101">MMINKQFLIKEFQELIITSGVFNYVPSSPVTVLTMDQHDLCDIPQGDINYISNANKRKRER</sequence>
<reference evidence="1" key="2">
    <citation type="submission" date="2015-06" db="UniProtKB">
        <authorList>
            <consortium name="EnsemblPlants"/>
        </authorList>
    </citation>
    <scope>IDENTIFICATION</scope>
    <source>
        <strain evidence="1">DM1-3 516 R44</strain>
    </source>
</reference>
<organism evidence="1 2">
    <name type="scientific">Solanum tuberosum</name>
    <name type="common">Potato</name>
    <dbReference type="NCBI Taxonomy" id="4113"/>
    <lineage>
        <taxon>Eukaryota</taxon>
        <taxon>Viridiplantae</taxon>
        <taxon>Streptophyta</taxon>
        <taxon>Embryophyta</taxon>
        <taxon>Tracheophyta</taxon>
        <taxon>Spermatophyta</taxon>
        <taxon>Magnoliopsida</taxon>
        <taxon>eudicotyledons</taxon>
        <taxon>Gunneridae</taxon>
        <taxon>Pentapetalae</taxon>
        <taxon>asterids</taxon>
        <taxon>lamiids</taxon>
        <taxon>Solanales</taxon>
        <taxon>Solanaceae</taxon>
        <taxon>Solanoideae</taxon>
        <taxon>Solaneae</taxon>
        <taxon>Solanum</taxon>
    </lineage>
</organism>
<name>M1AHJ8_SOLTU</name>
<proteinExistence type="predicted"/>
<dbReference type="Proteomes" id="UP000011115">
    <property type="component" value="Unassembled WGS sequence"/>
</dbReference>
<reference evidence="2" key="1">
    <citation type="journal article" date="2011" name="Nature">
        <title>Genome sequence and analysis of the tuber crop potato.</title>
        <authorList>
            <consortium name="The Potato Genome Sequencing Consortium"/>
        </authorList>
    </citation>
    <scope>NUCLEOTIDE SEQUENCE [LARGE SCALE GENOMIC DNA]</scope>
    <source>
        <strain evidence="2">cv. DM1-3 516 R44</strain>
    </source>
</reference>
<dbReference type="AlphaFoldDB" id="M1AHJ8"/>
<accession>M1AHJ8</accession>